<reference evidence="1 2" key="1">
    <citation type="journal article" date="2014" name="Genome Announc.">
        <title>Trypanosoma cruzi Clone Dm28c Draft Genome Sequence.</title>
        <authorList>
            <person name="Grisard E.C."/>
            <person name="Teixeira S.M."/>
            <person name="de Almeida L.G."/>
            <person name="Stoco P.H."/>
            <person name="Gerber A.L."/>
            <person name="Talavera-Lopez C."/>
            <person name="Lima O.C."/>
            <person name="Andersson B."/>
            <person name="de Vasconcelos A.T."/>
        </authorList>
    </citation>
    <scope>NUCLEOTIDE SEQUENCE [LARGE SCALE GENOMIC DNA]</scope>
    <source>
        <strain evidence="1 2">Dm28c</strain>
    </source>
</reference>
<evidence type="ECO:0000313" key="1">
    <source>
        <dbReference type="EMBL" id="ESS66451.1"/>
    </source>
</evidence>
<gene>
    <name evidence="1" type="ORF">TCDM_04946</name>
</gene>
<proteinExistence type="predicted"/>
<dbReference type="Proteomes" id="UP000017861">
    <property type="component" value="Unassembled WGS sequence"/>
</dbReference>
<sequence length="76" mass="8664">MGEGPLPRVPLWVIARSGCVVCWLRGCGRIPLAVRMFWRRWRCVRLLCGWPNPPTRGLTALRFVCVSAALCEHVLF</sequence>
<dbReference type="VEuPathDB" id="TriTrypDB:TCDM_04946"/>
<dbReference type="EMBL" id="AYLP01000045">
    <property type="protein sequence ID" value="ESS66451.1"/>
    <property type="molecule type" value="Genomic_DNA"/>
</dbReference>
<dbReference type="AlphaFoldDB" id="V5DG94"/>
<comment type="caution">
    <text evidence="1">The sequence shown here is derived from an EMBL/GenBank/DDBJ whole genome shotgun (WGS) entry which is preliminary data.</text>
</comment>
<name>V5DG94_TRYCR</name>
<evidence type="ECO:0000313" key="2">
    <source>
        <dbReference type="Proteomes" id="UP000017861"/>
    </source>
</evidence>
<protein>
    <submittedName>
        <fullName evidence="1">Putative retrotransposon hot spot (RHS) protein</fullName>
    </submittedName>
</protein>
<accession>V5DG94</accession>
<organism evidence="1 2">
    <name type="scientific">Trypanosoma cruzi Dm28c</name>
    <dbReference type="NCBI Taxonomy" id="1416333"/>
    <lineage>
        <taxon>Eukaryota</taxon>
        <taxon>Discoba</taxon>
        <taxon>Euglenozoa</taxon>
        <taxon>Kinetoplastea</taxon>
        <taxon>Metakinetoplastina</taxon>
        <taxon>Trypanosomatida</taxon>
        <taxon>Trypanosomatidae</taxon>
        <taxon>Trypanosoma</taxon>
        <taxon>Schizotrypanum</taxon>
    </lineage>
</organism>